<gene>
    <name evidence="1" type="ORF">FSCG_01657</name>
</gene>
<reference evidence="1 2" key="1">
    <citation type="submission" date="2011-10" db="EMBL/GenBank/DDBJ databases">
        <title>The Genome Sequence of Fusobacterium sp. 4_1_13.</title>
        <authorList>
            <consortium name="The Broad Institute Genome Sequencing Platform"/>
            <person name="Earl A."/>
            <person name="Ward D."/>
            <person name="Feldgarden M."/>
            <person name="Gevers D."/>
            <person name="Strauss J."/>
            <person name="Ambrose C."/>
            <person name="Allen-Vercoe E."/>
            <person name="Young S.K."/>
            <person name="Zeng Q."/>
            <person name="Gargeya S."/>
            <person name="Fitzgerald M."/>
            <person name="Haas B."/>
            <person name="Abouelleil A."/>
            <person name="Alvarado L."/>
            <person name="Arachchi H.M."/>
            <person name="Berlin A."/>
            <person name="Brown A."/>
            <person name="Chapman S.B."/>
            <person name="Chen Z."/>
            <person name="Dunbar C."/>
            <person name="Freedman E."/>
            <person name="Gearin G."/>
            <person name="Goldberg J."/>
            <person name="Griggs A."/>
            <person name="Gujja S."/>
            <person name="Heiman D."/>
            <person name="Howarth C."/>
            <person name="Larson L."/>
            <person name="Lui A."/>
            <person name="MacDonald P.J."/>
            <person name="Montmayeur A."/>
            <person name="Murphy C."/>
            <person name="Neiman D."/>
            <person name="Pearson M."/>
            <person name="Priest M."/>
            <person name="Roberts A."/>
            <person name="Saif S."/>
            <person name="Shea T."/>
            <person name="Shenoy N."/>
            <person name="Sisk P."/>
            <person name="Stolte C."/>
            <person name="Sykes S."/>
            <person name="Wortman J."/>
            <person name="Nusbaum C."/>
            <person name="Birren B."/>
        </authorList>
    </citation>
    <scope>NUCLEOTIDE SEQUENCE [LARGE SCALE GENOMIC DNA]</scope>
    <source>
        <strain evidence="1 2">4_1_13</strain>
    </source>
</reference>
<evidence type="ECO:0000313" key="2">
    <source>
        <dbReference type="Proteomes" id="UP000004925"/>
    </source>
</evidence>
<dbReference type="EMBL" id="ACDE02000023">
    <property type="protein sequence ID" value="EEO40944.1"/>
    <property type="molecule type" value="Genomic_DNA"/>
</dbReference>
<evidence type="ECO:0000313" key="1">
    <source>
        <dbReference type="EMBL" id="EEO40944.1"/>
    </source>
</evidence>
<dbReference type="AlphaFoldDB" id="A0A0M1VWZ2"/>
<organism evidence="1 2">
    <name type="scientific">Fusobacterium vincentii 4_1_13</name>
    <dbReference type="NCBI Taxonomy" id="469606"/>
    <lineage>
        <taxon>Bacteria</taxon>
        <taxon>Fusobacteriati</taxon>
        <taxon>Fusobacteriota</taxon>
        <taxon>Fusobacteriia</taxon>
        <taxon>Fusobacteriales</taxon>
        <taxon>Fusobacteriaceae</taxon>
        <taxon>Fusobacterium</taxon>
    </lineage>
</organism>
<dbReference type="Proteomes" id="UP000004925">
    <property type="component" value="Unassembled WGS sequence"/>
</dbReference>
<sequence>MLEEKLLKKIKTINENFINLGFDLEEDLIELVTQREDIKDRIENTKYKKMTFSKDEEANSYILNLEDCQISFDIIEGEDEQGPWFEIECNIIFF</sequence>
<name>A0A0M1VWZ2_FUSVC</name>
<dbReference type="eggNOG" id="ENOG5032WIG">
    <property type="taxonomic scope" value="Bacteria"/>
</dbReference>
<protein>
    <submittedName>
        <fullName evidence="1">Uncharacterized protein</fullName>
    </submittedName>
</protein>
<dbReference type="HOGENOM" id="CLU_185155_0_0_0"/>
<proteinExistence type="predicted"/>
<dbReference type="RefSeq" id="WP_008803434.1">
    <property type="nucleotide sequence ID" value="NZ_KQ235738.1"/>
</dbReference>
<accession>A0A0M1VWZ2</accession>
<comment type="caution">
    <text evidence="1">The sequence shown here is derived from an EMBL/GenBank/DDBJ whole genome shotgun (WGS) entry which is preliminary data.</text>
</comment>